<name>A0A8X6QPP5_NEPPI</name>
<dbReference type="Proteomes" id="UP000887013">
    <property type="component" value="Unassembled WGS sequence"/>
</dbReference>
<dbReference type="OrthoDB" id="10342254at2759"/>
<dbReference type="AlphaFoldDB" id="A0A8X6QPP5"/>
<dbReference type="EMBL" id="BMAW01083904">
    <property type="protein sequence ID" value="GFU36137.1"/>
    <property type="molecule type" value="Genomic_DNA"/>
</dbReference>
<comment type="caution">
    <text evidence="1">The sequence shown here is derived from an EMBL/GenBank/DDBJ whole genome shotgun (WGS) entry which is preliminary data.</text>
</comment>
<proteinExistence type="predicted"/>
<accession>A0A8X6QPP5</accession>
<gene>
    <name evidence="1" type="ORF">NPIL_431051</name>
</gene>
<organism evidence="1 2">
    <name type="scientific">Nephila pilipes</name>
    <name type="common">Giant wood spider</name>
    <name type="synonym">Nephila maculata</name>
    <dbReference type="NCBI Taxonomy" id="299642"/>
    <lineage>
        <taxon>Eukaryota</taxon>
        <taxon>Metazoa</taxon>
        <taxon>Ecdysozoa</taxon>
        <taxon>Arthropoda</taxon>
        <taxon>Chelicerata</taxon>
        <taxon>Arachnida</taxon>
        <taxon>Araneae</taxon>
        <taxon>Araneomorphae</taxon>
        <taxon>Entelegynae</taxon>
        <taxon>Araneoidea</taxon>
        <taxon>Nephilidae</taxon>
        <taxon>Nephila</taxon>
    </lineage>
</organism>
<sequence length="125" mass="14230">MIGPRKKNGGPYEIGAMWGPAPPSRFDISITQPVGRSDHFLHIPTCHDFATCRLFLLCPYTIHRYALRPNDQDGAGHCGFSGWGGMQGSENPQREMVLPRLVPFMQDIALIECFRRCNARYYLWC</sequence>
<protein>
    <submittedName>
        <fullName evidence="1">Uncharacterized protein</fullName>
    </submittedName>
</protein>
<evidence type="ECO:0000313" key="2">
    <source>
        <dbReference type="Proteomes" id="UP000887013"/>
    </source>
</evidence>
<reference evidence="1" key="1">
    <citation type="submission" date="2020-08" db="EMBL/GenBank/DDBJ databases">
        <title>Multicomponent nature underlies the extraordinary mechanical properties of spider dragline silk.</title>
        <authorList>
            <person name="Kono N."/>
            <person name="Nakamura H."/>
            <person name="Mori M."/>
            <person name="Yoshida Y."/>
            <person name="Ohtoshi R."/>
            <person name="Malay A.D."/>
            <person name="Moran D.A.P."/>
            <person name="Tomita M."/>
            <person name="Numata K."/>
            <person name="Arakawa K."/>
        </authorList>
    </citation>
    <scope>NUCLEOTIDE SEQUENCE</scope>
</reference>
<keyword evidence="2" id="KW-1185">Reference proteome</keyword>
<evidence type="ECO:0000313" key="1">
    <source>
        <dbReference type="EMBL" id="GFU36137.1"/>
    </source>
</evidence>